<dbReference type="SUPFAM" id="SSF56112">
    <property type="entry name" value="Protein kinase-like (PK-like)"/>
    <property type="match status" value="1"/>
</dbReference>
<comment type="caution">
    <text evidence="11">The sequence shown here is derived from an EMBL/GenBank/DDBJ whole genome shotgun (WGS) entry which is preliminary data.</text>
</comment>
<dbReference type="InterPro" id="IPR011009">
    <property type="entry name" value="Kinase-like_dom_sf"/>
</dbReference>
<keyword evidence="3" id="KW-0808">Transferase</keyword>
<evidence type="ECO:0000313" key="11">
    <source>
        <dbReference type="EMBL" id="RRT73371.1"/>
    </source>
</evidence>
<feature type="compositionally biased region" description="Polar residues" evidence="9">
    <location>
        <begin position="186"/>
        <end position="197"/>
    </location>
</feature>
<evidence type="ECO:0000256" key="6">
    <source>
        <dbReference type="ARBA" id="ARBA00022840"/>
    </source>
</evidence>
<dbReference type="EMBL" id="AMZH03003115">
    <property type="protein sequence ID" value="RRT73371.1"/>
    <property type="molecule type" value="Genomic_DNA"/>
</dbReference>
<evidence type="ECO:0000256" key="4">
    <source>
        <dbReference type="ARBA" id="ARBA00022741"/>
    </source>
</evidence>
<feature type="region of interest" description="Disordered" evidence="9">
    <location>
        <begin position="178"/>
        <end position="197"/>
    </location>
</feature>
<dbReference type="Proteomes" id="UP000287651">
    <property type="component" value="Unassembled WGS sequence"/>
</dbReference>
<evidence type="ECO:0000256" key="3">
    <source>
        <dbReference type="ARBA" id="ARBA00022679"/>
    </source>
</evidence>
<gene>
    <name evidence="11" type="ORF">B296_00032719</name>
</gene>
<dbReference type="SMART" id="SM00220">
    <property type="entry name" value="S_TKc"/>
    <property type="match status" value="1"/>
</dbReference>
<keyword evidence="4" id="KW-0547">Nucleotide-binding</keyword>
<dbReference type="Gene3D" id="1.10.510.10">
    <property type="entry name" value="Transferase(Phosphotransferase) domain 1"/>
    <property type="match status" value="1"/>
</dbReference>
<keyword evidence="2" id="KW-0723">Serine/threonine-protein kinase</keyword>
<evidence type="ECO:0000256" key="2">
    <source>
        <dbReference type="ARBA" id="ARBA00022527"/>
    </source>
</evidence>
<dbReference type="GO" id="GO:0005524">
    <property type="term" value="F:ATP binding"/>
    <property type="evidence" value="ECO:0007669"/>
    <property type="project" value="UniProtKB-KW"/>
</dbReference>
<feature type="non-terminal residue" evidence="11">
    <location>
        <position position="1"/>
    </location>
</feature>
<proteinExistence type="predicted"/>
<dbReference type="AlphaFoldDB" id="A0A427AAZ7"/>
<protein>
    <recommendedName>
        <fullName evidence="1">non-specific serine/threonine protein kinase</fullName>
        <ecNumber evidence="1">2.7.11.1</ecNumber>
    </recommendedName>
</protein>
<dbReference type="GO" id="GO:0004674">
    <property type="term" value="F:protein serine/threonine kinase activity"/>
    <property type="evidence" value="ECO:0007669"/>
    <property type="project" value="UniProtKB-KW"/>
</dbReference>
<dbReference type="PROSITE" id="PS50011">
    <property type="entry name" value="PROTEIN_KINASE_DOM"/>
    <property type="match status" value="1"/>
</dbReference>
<comment type="catalytic activity">
    <reaction evidence="7">
        <text>L-threonyl-[protein] + ATP = O-phospho-L-threonyl-[protein] + ADP + H(+)</text>
        <dbReference type="Rhea" id="RHEA:46608"/>
        <dbReference type="Rhea" id="RHEA-COMP:11060"/>
        <dbReference type="Rhea" id="RHEA-COMP:11605"/>
        <dbReference type="ChEBI" id="CHEBI:15378"/>
        <dbReference type="ChEBI" id="CHEBI:30013"/>
        <dbReference type="ChEBI" id="CHEBI:30616"/>
        <dbReference type="ChEBI" id="CHEBI:61977"/>
        <dbReference type="ChEBI" id="CHEBI:456216"/>
        <dbReference type="EC" id="2.7.11.1"/>
    </reaction>
</comment>
<dbReference type="Gene3D" id="3.30.200.20">
    <property type="entry name" value="Phosphorylase Kinase, domain 1"/>
    <property type="match status" value="2"/>
</dbReference>
<accession>A0A427AAZ7</accession>
<comment type="catalytic activity">
    <reaction evidence="8">
        <text>L-seryl-[protein] + ATP = O-phospho-L-seryl-[protein] + ADP + H(+)</text>
        <dbReference type="Rhea" id="RHEA:17989"/>
        <dbReference type="Rhea" id="RHEA-COMP:9863"/>
        <dbReference type="Rhea" id="RHEA-COMP:11604"/>
        <dbReference type="ChEBI" id="CHEBI:15378"/>
        <dbReference type="ChEBI" id="CHEBI:29999"/>
        <dbReference type="ChEBI" id="CHEBI:30616"/>
        <dbReference type="ChEBI" id="CHEBI:83421"/>
        <dbReference type="ChEBI" id="CHEBI:456216"/>
        <dbReference type="EC" id="2.7.11.1"/>
    </reaction>
</comment>
<dbReference type="Pfam" id="PF00069">
    <property type="entry name" value="Pkinase"/>
    <property type="match status" value="1"/>
</dbReference>
<reference evidence="11 12" key="1">
    <citation type="journal article" date="2014" name="Agronomy (Basel)">
        <title>A Draft Genome Sequence for Ensete ventricosum, the Drought-Tolerant Tree Against Hunger.</title>
        <authorList>
            <person name="Harrison J."/>
            <person name="Moore K.A."/>
            <person name="Paszkiewicz K."/>
            <person name="Jones T."/>
            <person name="Grant M."/>
            <person name="Ambacheew D."/>
            <person name="Muzemil S."/>
            <person name="Studholme D.J."/>
        </authorList>
    </citation>
    <scope>NUCLEOTIDE SEQUENCE [LARGE SCALE GENOMIC DNA]</scope>
</reference>
<sequence length="227" mass="25687">GGVLIDMAVDDYHVIELVGEGSFGKVYKGRRKYTRQQILRKLKHENIIEMLDAFETPQEFCVVTEFAQVKALYYLHSNRIIHRDMKPQNILIGAGSVVKVSSKLVREQPYNHTADLWSLGVILYSLFWPVLVRDMQKEVLAHLNHDRVYANTSLTLLGCFSSRYMILFVTVKDNSITESNKEGSKNTKFSAPSSIPDSQEHASLDVLDHSPSSGLANSNKIENLLTF</sequence>
<organism evidence="11 12">
    <name type="scientific">Ensete ventricosum</name>
    <name type="common">Abyssinian banana</name>
    <name type="synonym">Musa ensete</name>
    <dbReference type="NCBI Taxonomy" id="4639"/>
    <lineage>
        <taxon>Eukaryota</taxon>
        <taxon>Viridiplantae</taxon>
        <taxon>Streptophyta</taxon>
        <taxon>Embryophyta</taxon>
        <taxon>Tracheophyta</taxon>
        <taxon>Spermatophyta</taxon>
        <taxon>Magnoliopsida</taxon>
        <taxon>Liliopsida</taxon>
        <taxon>Zingiberales</taxon>
        <taxon>Musaceae</taxon>
        <taxon>Ensete</taxon>
    </lineage>
</organism>
<evidence type="ECO:0000256" key="7">
    <source>
        <dbReference type="ARBA" id="ARBA00047899"/>
    </source>
</evidence>
<dbReference type="PANTHER" id="PTHR22983">
    <property type="entry name" value="PROTEIN KINASE RELATED"/>
    <property type="match status" value="1"/>
</dbReference>
<feature type="domain" description="Protein kinase" evidence="10">
    <location>
        <begin position="12"/>
        <end position="227"/>
    </location>
</feature>
<dbReference type="PANTHER" id="PTHR22983:SF6">
    <property type="entry name" value="SERINE_THREONINE-PROTEIN KINASE 36"/>
    <property type="match status" value="1"/>
</dbReference>
<evidence type="ECO:0000256" key="8">
    <source>
        <dbReference type="ARBA" id="ARBA00048679"/>
    </source>
</evidence>
<dbReference type="InterPro" id="IPR008271">
    <property type="entry name" value="Ser/Thr_kinase_AS"/>
</dbReference>
<dbReference type="EC" id="2.7.11.1" evidence="1"/>
<evidence type="ECO:0000259" key="10">
    <source>
        <dbReference type="PROSITE" id="PS50011"/>
    </source>
</evidence>
<evidence type="ECO:0000256" key="1">
    <source>
        <dbReference type="ARBA" id="ARBA00012513"/>
    </source>
</evidence>
<keyword evidence="5" id="KW-0418">Kinase</keyword>
<evidence type="ECO:0000256" key="9">
    <source>
        <dbReference type="SAM" id="MobiDB-lite"/>
    </source>
</evidence>
<name>A0A427AAZ7_ENSVE</name>
<evidence type="ECO:0000313" key="12">
    <source>
        <dbReference type="Proteomes" id="UP000287651"/>
    </source>
</evidence>
<dbReference type="InterPro" id="IPR000719">
    <property type="entry name" value="Prot_kinase_dom"/>
</dbReference>
<dbReference type="PROSITE" id="PS00108">
    <property type="entry name" value="PROTEIN_KINASE_ST"/>
    <property type="match status" value="1"/>
</dbReference>
<keyword evidence="6" id="KW-0067">ATP-binding</keyword>
<evidence type="ECO:0000256" key="5">
    <source>
        <dbReference type="ARBA" id="ARBA00022777"/>
    </source>
</evidence>
<dbReference type="GO" id="GO:0005737">
    <property type="term" value="C:cytoplasm"/>
    <property type="evidence" value="ECO:0007669"/>
    <property type="project" value="UniProtKB-ARBA"/>
</dbReference>